<dbReference type="SUPFAM" id="SSF46565">
    <property type="entry name" value="Chaperone J-domain"/>
    <property type="match status" value="1"/>
</dbReference>
<dbReference type="Gene3D" id="1.10.287.110">
    <property type="entry name" value="DnaJ domain"/>
    <property type="match status" value="1"/>
</dbReference>
<evidence type="ECO:0000259" key="2">
    <source>
        <dbReference type="PROSITE" id="PS50076"/>
    </source>
</evidence>
<organism evidence="3 4">
    <name type="scientific">Pyricularia oryzae (strain 70-15 / ATCC MYA-4617 / FGSC 8958)</name>
    <name type="common">Rice blast fungus</name>
    <name type="synonym">Magnaporthe oryzae</name>
    <dbReference type="NCBI Taxonomy" id="242507"/>
    <lineage>
        <taxon>Eukaryota</taxon>
        <taxon>Fungi</taxon>
        <taxon>Dikarya</taxon>
        <taxon>Ascomycota</taxon>
        <taxon>Pezizomycotina</taxon>
        <taxon>Sordariomycetes</taxon>
        <taxon>Sordariomycetidae</taxon>
        <taxon>Magnaporthales</taxon>
        <taxon>Pyriculariaceae</taxon>
        <taxon>Pyricularia</taxon>
    </lineage>
</organism>
<dbReference type="PANTHER" id="PTHR44157">
    <property type="entry name" value="DNAJ HOMOLOG SUBFAMILY C MEMBER 11"/>
    <property type="match status" value="1"/>
</dbReference>
<dbReference type="OMA" id="IWYTYHG"/>
<protein>
    <recommendedName>
        <fullName evidence="2">J domain-containing protein</fullName>
    </recommendedName>
</protein>
<keyword evidence="4" id="KW-1185">Reference proteome</keyword>
<name>G4N6I3_PYRO7</name>
<dbReference type="PROSITE" id="PS50076">
    <property type="entry name" value="DNAJ_2"/>
    <property type="match status" value="1"/>
</dbReference>
<sequence>MNKFFPGRRSTHARRSGAFNDQDVTDLFNHFNQNNNHLQPAARSLRSANSRYSLNEQFAATRKEYEFGFDDAASSFMDLSIYAPESQGHDVEGSGVAEEQLHISRDHFELLCIPRHALTREQVRRAYFRLFRLLDSESQPKQMRAAAAVYMADVQDAFETLVEDARRERYLEDLLAEEDGQESDEADRSETDAVGAPRRYSILPAALFPYSTDLGVRFIAERNRPSPRQPGSAQMLSSVMPMDFCIGHSTSVPLPTLGRLLATGIRRIQAAAHPKSLQVTDQEKPPKIAPILGTAPVLTLTAASYGLARDLTTVSPALLTDRYQPILPEALPRHRMAQLLGNRPSPLVNLRLKQDLFLDKGVNNGGPSAVVELESEIFPQPSLTGRLARTIHPKGHAQPLDLELMVSTTPTALSLRPPRAGVALSRRLGSGTGFLCADSGDLFRRSQARAIDEATTCAGFPQFSKEHIGRKSILSSIISPLLFLHTEPTVEIGYTSLATGNIGLLGAAGRPVLAPADRGIKGLDLETSDLGASSRGSWTVSAAASSGHAAGYLRYGLDLVLALPQAFKSRLPFRPSAYHVEVELCTVRYLAVRALRRTSQRSSVGFEVGLSPASLHLSLYWSRLAQRLRLPILLRSGSGSAASRKAVFWAVVLPMFALAALDLARKKPQKRGVAATADSIARRRAEADELTAVLATGTQARQTAERMRGGLVILAAKYGVPGSRYSGMTVFNSEYEVADVTIAVAALVVSADQDDKAGSLHIPQGLRKSRLVGFWDPAPGQTKVLQVKYVYCGKEGIVEVPGRDELRLPPVVVDEKGSVS</sequence>
<reference key="2">
    <citation type="submission" date="2011-05" db="EMBL/GenBank/DDBJ databases">
        <title>The Genome Sequence of Magnaporthe oryzae 70-15.</title>
        <authorList>
            <consortium name="The Broad Institute Genome Sequencing Platform"/>
            <person name="Ma L.-J."/>
            <person name="Dead R."/>
            <person name="Young S.K."/>
            <person name="Zeng Q."/>
            <person name="Gargeya S."/>
            <person name="Fitzgerald M."/>
            <person name="Haas B."/>
            <person name="Abouelleil A."/>
            <person name="Alvarado L."/>
            <person name="Arachchi H.M."/>
            <person name="Berlin A."/>
            <person name="Brown A."/>
            <person name="Chapman S.B."/>
            <person name="Chen Z."/>
            <person name="Dunbar C."/>
            <person name="Freedman E."/>
            <person name="Gearin G."/>
            <person name="Gellesch M."/>
            <person name="Goldberg J."/>
            <person name="Griggs A."/>
            <person name="Gujja S."/>
            <person name="Heiman D."/>
            <person name="Howarth C."/>
            <person name="Larson L."/>
            <person name="Lui A."/>
            <person name="MacDonald P.J.P."/>
            <person name="Mehta T."/>
            <person name="Montmayeur A."/>
            <person name="Murphy C."/>
            <person name="Neiman D."/>
            <person name="Pearson M."/>
            <person name="Priest M."/>
            <person name="Roberts A."/>
            <person name="Saif S."/>
            <person name="Shea T."/>
            <person name="Shenoy N."/>
            <person name="Sisk P."/>
            <person name="Stolte C."/>
            <person name="Sykes S."/>
            <person name="Yandava C."/>
            <person name="Wortman J."/>
            <person name="Nusbaum C."/>
            <person name="Birren B."/>
        </authorList>
    </citation>
    <scope>NUCLEOTIDE SEQUENCE</scope>
    <source>
        <strain>70-15</strain>
    </source>
</reference>
<dbReference type="HOGENOM" id="CLU_019611_0_0_1"/>
<dbReference type="Pfam" id="PF11875">
    <property type="entry name" value="DnaJ-like_C11_C"/>
    <property type="match status" value="1"/>
</dbReference>
<feature type="domain" description="J" evidence="2">
    <location>
        <begin position="106"/>
        <end position="174"/>
    </location>
</feature>
<dbReference type="KEGG" id="mgr:MGG_03709"/>
<dbReference type="InterPro" id="IPR036869">
    <property type="entry name" value="J_dom_sf"/>
</dbReference>
<dbReference type="STRING" id="242507.G4N6I3"/>
<dbReference type="SUPFAM" id="SSF52467">
    <property type="entry name" value="DHS-like NAD/FAD-binding domain"/>
    <property type="match status" value="1"/>
</dbReference>
<keyword evidence="1" id="KW-0143">Chaperone</keyword>
<gene>
    <name evidence="3" type="ORF">MGG_03709</name>
</gene>
<dbReference type="eggNOG" id="KOG0718">
    <property type="taxonomic scope" value="Eukaryota"/>
</dbReference>
<dbReference type="InterPro" id="IPR001623">
    <property type="entry name" value="DnaJ_domain"/>
</dbReference>
<dbReference type="AlphaFoldDB" id="G4N6I3"/>
<dbReference type="GO" id="GO:0005739">
    <property type="term" value="C:mitochondrion"/>
    <property type="evidence" value="ECO:0007669"/>
    <property type="project" value="GOC"/>
</dbReference>
<reference evidence="3 4" key="1">
    <citation type="journal article" date="2005" name="Nature">
        <title>The genome sequence of the rice blast fungus Magnaporthe grisea.</title>
        <authorList>
            <person name="Dean R.A."/>
            <person name="Talbot N.J."/>
            <person name="Ebbole D.J."/>
            <person name="Farman M.L."/>
            <person name="Mitchell T.K."/>
            <person name="Orbach M.J."/>
            <person name="Thon M."/>
            <person name="Kulkarni R."/>
            <person name="Xu J.R."/>
            <person name="Pan H."/>
            <person name="Read N.D."/>
            <person name="Lee Y.H."/>
            <person name="Carbone I."/>
            <person name="Brown D."/>
            <person name="Oh Y.Y."/>
            <person name="Donofrio N."/>
            <person name="Jeong J.S."/>
            <person name="Soanes D.M."/>
            <person name="Djonovic S."/>
            <person name="Kolomiets E."/>
            <person name="Rehmeyer C."/>
            <person name="Li W."/>
            <person name="Harding M."/>
            <person name="Kim S."/>
            <person name="Lebrun M.H."/>
            <person name="Bohnert H."/>
            <person name="Coughlan S."/>
            <person name="Butler J."/>
            <person name="Calvo S."/>
            <person name="Ma L.J."/>
            <person name="Nicol R."/>
            <person name="Purcell S."/>
            <person name="Nusbaum C."/>
            <person name="Galagan J.E."/>
            <person name="Birren B.W."/>
        </authorList>
    </citation>
    <scope>NUCLEOTIDE SEQUENCE [LARGE SCALE GENOMIC DNA]</scope>
    <source>
        <strain evidence="4">70-15 / ATCC MYA-4617 / FGSC 8958</strain>
    </source>
</reference>
<dbReference type="InParanoid" id="G4N6I3"/>
<dbReference type="GO" id="GO:0042407">
    <property type="term" value="P:cristae formation"/>
    <property type="evidence" value="ECO:0007669"/>
    <property type="project" value="TreeGrafter"/>
</dbReference>
<dbReference type="InterPro" id="IPR052243">
    <property type="entry name" value="Mito_inner_membrane_organizer"/>
</dbReference>
<dbReference type="OrthoDB" id="666364at2759"/>
<accession>G4N6I3</accession>
<evidence type="ECO:0000313" key="4">
    <source>
        <dbReference type="Proteomes" id="UP000009058"/>
    </source>
</evidence>
<dbReference type="PANTHER" id="PTHR44157:SF1">
    <property type="entry name" value="DNAJ HOMOLOG SUBFAMILY C MEMBER 11"/>
    <property type="match status" value="1"/>
</dbReference>
<proteinExistence type="predicted"/>
<dbReference type="RefSeq" id="XP_003716172.1">
    <property type="nucleotide sequence ID" value="XM_003716124.1"/>
</dbReference>
<dbReference type="SMR" id="G4N6I3"/>
<dbReference type="InterPro" id="IPR024586">
    <property type="entry name" value="DnaJ-like_C11_C"/>
</dbReference>
<dbReference type="EMBL" id="CM001234">
    <property type="protein sequence ID" value="EHA49853.1"/>
    <property type="molecule type" value="Genomic_DNA"/>
</dbReference>
<dbReference type="Proteomes" id="UP000009058">
    <property type="component" value="Chromosome 4"/>
</dbReference>
<dbReference type="InterPro" id="IPR029035">
    <property type="entry name" value="DHS-like_NAD/FAD-binding_dom"/>
</dbReference>
<evidence type="ECO:0000256" key="1">
    <source>
        <dbReference type="ARBA" id="ARBA00023186"/>
    </source>
</evidence>
<dbReference type="GeneID" id="2676782"/>
<dbReference type="VEuPathDB" id="FungiDB:MGG_03709"/>
<evidence type="ECO:0000313" key="3">
    <source>
        <dbReference type="EMBL" id="EHA49853.1"/>
    </source>
</evidence>